<proteinExistence type="predicted"/>
<gene>
    <name evidence="1" type="ORF">BLA3211_00792</name>
</gene>
<evidence type="ECO:0000313" key="1">
    <source>
        <dbReference type="EMBL" id="CAB3961053.1"/>
    </source>
</evidence>
<evidence type="ECO:0000313" key="2">
    <source>
        <dbReference type="Proteomes" id="UP000494301"/>
    </source>
</evidence>
<sequence length="245" mass="28466">MIINLKPEDADKYIYRIISMEHLTAWFENRENVMVKPNKWDDPFENFILRSKVKLPEGNIIEYPFHDSMYGQCWSLHKASDAMWRIYSKEKLGLRVRTTIRGLITSLARHHGRLPQATCAIGKVRYLKTRDIEKQANQTFNDSGLAVDKIFESLLFKRMAFKHENEVRLLYCELDQDACGNDLHKYEIDPNELISQIMIDPRLSEGEAREIKSTIKAKLKFKGDVKRSMLYAPPKILTVGTTGSI</sequence>
<reference evidence="1 2" key="1">
    <citation type="submission" date="2020-04" db="EMBL/GenBank/DDBJ databases">
        <authorList>
            <person name="Depoorter E."/>
        </authorList>
    </citation>
    <scope>NUCLEOTIDE SEQUENCE [LARGE SCALE GENOMIC DNA]</scope>
    <source>
        <strain evidence="1 2">BCC0217</strain>
    </source>
</reference>
<dbReference type="Proteomes" id="UP000494301">
    <property type="component" value="Unassembled WGS sequence"/>
</dbReference>
<name>A0A6J5ISP8_9BURK</name>
<protein>
    <recommendedName>
        <fullName evidence="3">DUF2971 domain-containing protein</fullName>
    </recommendedName>
</protein>
<organism evidence="1 2">
    <name type="scientific">Burkholderia aenigmatica</name>
    <dbReference type="NCBI Taxonomy" id="2015348"/>
    <lineage>
        <taxon>Bacteria</taxon>
        <taxon>Pseudomonadati</taxon>
        <taxon>Pseudomonadota</taxon>
        <taxon>Betaproteobacteria</taxon>
        <taxon>Burkholderiales</taxon>
        <taxon>Burkholderiaceae</taxon>
        <taxon>Burkholderia</taxon>
        <taxon>Burkholderia cepacia complex</taxon>
    </lineage>
</organism>
<evidence type="ECO:0008006" key="3">
    <source>
        <dbReference type="Google" id="ProtNLM"/>
    </source>
</evidence>
<accession>A0A6J5ISP8</accession>
<dbReference type="AlphaFoldDB" id="A0A6J5ISP8"/>
<dbReference type="EMBL" id="CABWIL020000002">
    <property type="protein sequence ID" value="CAB3961053.1"/>
    <property type="molecule type" value="Genomic_DNA"/>
</dbReference>